<dbReference type="RefSeq" id="WP_100669062.1">
    <property type="nucleotide sequence ID" value="NZ_CP024955.1"/>
</dbReference>
<dbReference type="PANTHER" id="PTHR33992:SF1">
    <property type="entry name" value="RIBONUCLEASE P PROTEIN COMPONENT"/>
    <property type="match status" value="1"/>
</dbReference>
<comment type="catalytic activity">
    <reaction evidence="7">
        <text>Endonucleolytic cleavage of RNA, removing 5'-extranucleotides from tRNA precursor.</text>
        <dbReference type="EC" id="3.1.26.5"/>
    </reaction>
</comment>
<dbReference type="InterPro" id="IPR020539">
    <property type="entry name" value="RNase_P_CS"/>
</dbReference>
<dbReference type="HAMAP" id="MF_00227">
    <property type="entry name" value="RNase_P"/>
    <property type="match status" value="1"/>
</dbReference>
<dbReference type="SUPFAM" id="SSF54211">
    <property type="entry name" value="Ribosomal protein S5 domain 2-like"/>
    <property type="match status" value="1"/>
</dbReference>
<dbReference type="KEGG" id="kyr:CVV65_16460"/>
<evidence type="ECO:0000256" key="5">
    <source>
        <dbReference type="ARBA" id="ARBA00022801"/>
    </source>
</evidence>
<evidence type="ECO:0000313" key="11">
    <source>
        <dbReference type="Proteomes" id="UP000231932"/>
    </source>
</evidence>
<keyword evidence="2 7" id="KW-0819">tRNA processing</keyword>
<dbReference type="EMBL" id="CP024955">
    <property type="protein sequence ID" value="ATY86320.1"/>
    <property type="molecule type" value="Genomic_DNA"/>
</dbReference>
<organism evidence="10 11">
    <name type="scientific">Kyrpidia spormannii</name>
    <dbReference type="NCBI Taxonomy" id="2055160"/>
    <lineage>
        <taxon>Bacteria</taxon>
        <taxon>Bacillati</taxon>
        <taxon>Bacillota</taxon>
        <taxon>Bacilli</taxon>
        <taxon>Bacillales</taxon>
        <taxon>Alicyclobacillaceae</taxon>
        <taxon>Kyrpidia</taxon>
    </lineage>
</organism>
<dbReference type="GO" id="GO:0004526">
    <property type="term" value="F:ribonuclease P activity"/>
    <property type="evidence" value="ECO:0007669"/>
    <property type="project" value="UniProtKB-UniRule"/>
</dbReference>
<evidence type="ECO:0000313" key="10">
    <source>
        <dbReference type="EMBL" id="ATY86320.1"/>
    </source>
</evidence>
<evidence type="ECO:0000256" key="2">
    <source>
        <dbReference type="ARBA" id="ARBA00022694"/>
    </source>
</evidence>
<dbReference type="AlphaFoldDB" id="A0A2K8NCY5"/>
<evidence type="ECO:0000256" key="3">
    <source>
        <dbReference type="ARBA" id="ARBA00022722"/>
    </source>
</evidence>
<dbReference type="GO" id="GO:0030677">
    <property type="term" value="C:ribonuclease P complex"/>
    <property type="evidence" value="ECO:0007669"/>
    <property type="project" value="TreeGrafter"/>
</dbReference>
<accession>A0A2K8NCY5</accession>
<dbReference type="Proteomes" id="UP000231932">
    <property type="component" value="Chromosome"/>
</dbReference>
<comment type="subunit">
    <text evidence="7">Consists of a catalytic RNA component (M1 or rnpB) and a protein subunit.</text>
</comment>
<name>A0A2K8NCY5_9BACL</name>
<evidence type="ECO:0000256" key="9">
    <source>
        <dbReference type="SAM" id="MobiDB-lite"/>
    </source>
</evidence>
<comment type="function">
    <text evidence="1 7">RNaseP catalyzes the removal of the 5'-leader sequence from pre-tRNA to produce the mature 5'-terminus. It can also cleave other RNA substrates such as 4.5S RNA. The protein component plays an auxiliary but essential role in vivo by binding to the 5'-leader sequence and broadening the substrate specificity of the ribozyme.</text>
</comment>
<dbReference type="InterPro" id="IPR000100">
    <property type="entry name" value="RNase_P"/>
</dbReference>
<dbReference type="InterPro" id="IPR014721">
    <property type="entry name" value="Ribsml_uS5_D2-typ_fold_subgr"/>
</dbReference>
<dbReference type="PROSITE" id="PS00648">
    <property type="entry name" value="RIBONUCLEASE_P"/>
    <property type="match status" value="1"/>
</dbReference>
<keyword evidence="5 7" id="KW-0378">Hydrolase</keyword>
<evidence type="ECO:0000256" key="1">
    <source>
        <dbReference type="ARBA" id="ARBA00002663"/>
    </source>
</evidence>
<keyword evidence="11" id="KW-1185">Reference proteome</keyword>
<sequence>MRAENRLRSREEFRRVFQKGVSVANREIVVYVWNRGDGGPWRAGFSVSKKVGGAVVRNKVKRRLREAVRGQGERLPAGWDLVVIARPGCDAASFEQLYRGVSDLVEKAVRRGGQRGNRRSPAPRKGKGRSSKKG</sequence>
<dbReference type="InterPro" id="IPR020568">
    <property type="entry name" value="Ribosomal_Su5_D2-typ_SF"/>
</dbReference>
<proteinExistence type="inferred from homology"/>
<dbReference type="NCBIfam" id="TIGR00188">
    <property type="entry name" value="rnpA"/>
    <property type="match status" value="1"/>
</dbReference>
<evidence type="ECO:0000256" key="4">
    <source>
        <dbReference type="ARBA" id="ARBA00022759"/>
    </source>
</evidence>
<keyword evidence="3 7" id="KW-0540">Nuclease</keyword>
<dbReference type="Pfam" id="PF00825">
    <property type="entry name" value="Ribonuclease_P"/>
    <property type="match status" value="1"/>
</dbReference>
<dbReference type="GO" id="GO:0000049">
    <property type="term" value="F:tRNA binding"/>
    <property type="evidence" value="ECO:0007669"/>
    <property type="project" value="UniProtKB-UniRule"/>
</dbReference>
<dbReference type="OrthoDB" id="9810867at2"/>
<evidence type="ECO:0000256" key="6">
    <source>
        <dbReference type="ARBA" id="ARBA00022884"/>
    </source>
</evidence>
<protein>
    <recommendedName>
        <fullName evidence="7 8">Ribonuclease P protein component</fullName>
        <shortName evidence="7">RNase P protein</shortName>
        <shortName evidence="7">RNaseP protein</shortName>
        <ecNumber evidence="7 8">3.1.26.5</ecNumber>
    </recommendedName>
    <alternativeName>
        <fullName evidence="7">Protein C5</fullName>
    </alternativeName>
</protein>
<reference evidence="11" key="1">
    <citation type="submission" date="2017-11" db="EMBL/GenBank/DDBJ databases">
        <title>Complete Genome Sequence of Kyrpidia sp. Strain EA-1, a thermophilic, hydrogen-oxidizing Bacterium, isolated from the Azores.</title>
        <authorList>
            <person name="Reiner J.E."/>
            <person name="Lapp C.J."/>
            <person name="Bunk B."/>
            <person name="Gescher J."/>
        </authorList>
    </citation>
    <scope>NUCLEOTIDE SEQUENCE [LARGE SCALE GENOMIC DNA]</scope>
    <source>
        <strain evidence="11">EA-1</strain>
    </source>
</reference>
<comment type="similarity">
    <text evidence="7">Belongs to the RnpA family.</text>
</comment>
<dbReference type="GO" id="GO:0042781">
    <property type="term" value="F:3'-tRNA processing endoribonuclease activity"/>
    <property type="evidence" value="ECO:0007669"/>
    <property type="project" value="TreeGrafter"/>
</dbReference>
<keyword evidence="6 7" id="KW-0694">RNA-binding</keyword>
<dbReference type="EC" id="3.1.26.5" evidence="7 8"/>
<dbReference type="Gene3D" id="3.30.230.10">
    <property type="match status" value="1"/>
</dbReference>
<evidence type="ECO:0000256" key="7">
    <source>
        <dbReference type="HAMAP-Rule" id="MF_00227"/>
    </source>
</evidence>
<feature type="region of interest" description="Disordered" evidence="9">
    <location>
        <begin position="109"/>
        <end position="134"/>
    </location>
</feature>
<feature type="compositionally biased region" description="Basic residues" evidence="9">
    <location>
        <begin position="110"/>
        <end position="134"/>
    </location>
</feature>
<dbReference type="PANTHER" id="PTHR33992">
    <property type="entry name" value="RIBONUCLEASE P PROTEIN COMPONENT"/>
    <property type="match status" value="1"/>
</dbReference>
<dbReference type="GO" id="GO:0001682">
    <property type="term" value="P:tRNA 5'-leader removal"/>
    <property type="evidence" value="ECO:0007669"/>
    <property type="project" value="UniProtKB-UniRule"/>
</dbReference>
<keyword evidence="4 7" id="KW-0255">Endonuclease</keyword>
<gene>
    <name evidence="7" type="primary">rnpA</name>
    <name evidence="10" type="ORF">CVV65_16460</name>
</gene>
<evidence type="ECO:0000256" key="8">
    <source>
        <dbReference type="NCBIfam" id="TIGR00188"/>
    </source>
</evidence>